<dbReference type="SUPFAM" id="SSF46626">
    <property type="entry name" value="Cytochrome c"/>
    <property type="match status" value="3"/>
</dbReference>
<evidence type="ECO:0000259" key="5">
    <source>
        <dbReference type="PROSITE" id="PS51007"/>
    </source>
</evidence>
<dbReference type="RefSeq" id="WP_188799873.1">
    <property type="nucleotide sequence ID" value="NZ_BMIZ01000002.1"/>
</dbReference>
<dbReference type="EMBL" id="CP064030">
    <property type="protein sequence ID" value="QRN52626.1"/>
    <property type="molecule type" value="Genomic_DNA"/>
</dbReference>
<protein>
    <submittedName>
        <fullName evidence="6">Cytochrome c</fullName>
    </submittedName>
</protein>
<dbReference type="InterPro" id="IPR051459">
    <property type="entry name" value="Cytochrome_c-type_DH"/>
</dbReference>
<dbReference type="InterPro" id="IPR014353">
    <property type="entry name" value="Membr-bd_ADH_cyt_c"/>
</dbReference>
<name>A0ABX7GQJ6_9GAMM</name>
<feature type="domain" description="Cytochrome c" evidence="5">
    <location>
        <begin position="46"/>
        <end position="149"/>
    </location>
</feature>
<evidence type="ECO:0000256" key="2">
    <source>
        <dbReference type="ARBA" id="ARBA00022723"/>
    </source>
</evidence>
<keyword evidence="7" id="KW-1185">Reference proteome</keyword>
<dbReference type="Pfam" id="PF00034">
    <property type="entry name" value="Cytochrom_C"/>
    <property type="match status" value="3"/>
</dbReference>
<reference evidence="6 7" key="1">
    <citation type="submission" date="2020-10" db="EMBL/GenBank/DDBJ databases">
        <title>Phylogeny of dyella-like bacteria.</title>
        <authorList>
            <person name="Fu J."/>
        </authorList>
    </citation>
    <scope>NUCLEOTIDE SEQUENCE [LARGE SCALE GENOMIC DNA]</scope>
    <source>
        <strain evidence="6 7">DHOB09</strain>
    </source>
</reference>
<evidence type="ECO:0000256" key="3">
    <source>
        <dbReference type="ARBA" id="ARBA00023004"/>
    </source>
</evidence>
<accession>A0ABX7GQJ6</accession>
<evidence type="ECO:0000313" key="7">
    <source>
        <dbReference type="Proteomes" id="UP000663181"/>
    </source>
</evidence>
<dbReference type="InterPro" id="IPR009056">
    <property type="entry name" value="Cyt_c-like_dom"/>
</dbReference>
<keyword evidence="2 4" id="KW-0479">Metal-binding</keyword>
<dbReference type="PANTHER" id="PTHR35008">
    <property type="entry name" value="BLL4482 PROTEIN-RELATED"/>
    <property type="match status" value="1"/>
</dbReference>
<dbReference type="PROSITE" id="PS51007">
    <property type="entry name" value="CYTC"/>
    <property type="match status" value="3"/>
</dbReference>
<organism evidence="6 7">
    <name type="scientific">Dyella caseinilytica</name>
    <dbReference type="NCBI Taxonomy" id="1849581"/>
    <lineage>
        <taxon>Bacteria</taxon>
        <taxon>Pseudomonadati</taxon>
        <taxon>Pseudomonadota</taxon>
        <taxon>Gammaproteobacteria</taxon>
        <taxon>Lysobacterales</taxon>
        <taxon>Rhodanobacteraceae</taxon>
        <taxon>Dyella</taxon>
    </lineage>
</organism>
<feature type="domain" description="Cytochrome c" evidence="5">
    <location>
        <begin position="191"/>
        <end position="301"/>
    </location>
</feature>
<dbReference type="PIRSF" id="PIRSF000018">
    <property type="entry name" value="Mb_ADH_cyt_c"/>
    <property type="match status" value="1"/>
</dbReference>
<gene>
    <name evidence="6" type="ORF">ISN74_14285</name>
</gene>
<keyword evidence="1 4" id="KW-0349">Heme</keyword>
<feature type="domain" description="Cytochrome c" evidence="5">
    <location>
        <begin position="317"/>
        <end position="407"/>
    </location>
</feature>
<dbReference type="InterPro" id="IPR036909">
    <property type="entry name" value="Cyt_c-like_dom_sf"/>
</dbReference>
<evidence type="ECO:0000256" key="1">
    <source>
        <dbReference type="ARBA" id="ARBA00022617"/>
    </source>
</evidence>
<sequence>MKRLRLLWIPIVLLVVVFAVHWSRTHRQLATAAEDPVIASMLKDPAVIAKGRYLTVAGDCMSCHTAQGGELYAGGRMLPTPFGNIPAPNITPDAETGLGNWTFNDFWHALHNGIGRNGEPLYPAFSYTSFTKVTRDDAIAMFAYLRSLPVVRRTNKPLELRFPYNKRSALTAWRVMYFKMGEYRPDTSRSASWNRGAYLVQGLVHCNECHAVRDAWGGQDAKVTLLGGRIPEQDWYAPDLSAQAHGGLQGWSRQDIVDVLKTGQASKGAAVGPMADVVAGSTQYLHDDDLQAMADYLLSLPARAAPVPVPASFDSQALVDRGSAVYAERCANCHGKDGAGVSGVYPPLDDNATVVEPTGINAVRVVLLGGFPPVTAGNPRPYSMPPYAQQLSDADVAAVVTYIRQAWSNHASAVQERDVATHRHTPID</sequence>
<dbReference type="PANTHER" id="PTHR35008:SF4">
    <property type="entry name" value="BLL4482 PROTEIN"/>
    <property type="match status" value="1"/>
</dbReference>
<proteinExistence type="predicted"/>
<keyword evidence="3 4" id="KW-0408">Iron</keyword>
<dbReference type="Proteomes" id="UP000663181">
    <property type="component" value="Chromosome"/>
</dbReference>
<dbReference type="Gene3D" id="1.10.760.10">
    <property type="entry name" value="Cytochrome c-like domain"/>
    <property type="match status" value="3"/>
</dbReference>
<evidence type="ECO:0000313" key="6">
    <source>
        <dbReference type="EMBL" id="QRN52626.1"/>
    </source>
</evidence>
<evidence type="ECO:0000256" key="4">
    <source>
        <dbReference type="PROSITE-ProRule" id="PRU00433"/>
    </source>
</evidence>